<evidence type="ECO:0000256" key="1">
    <source>
        <dbReference type="ARBA" id="ARBA00004141"/>
    </source>
</evidence>
<dbReference type="EnsemblMetazoa" id="PPA18067.1">
    <property type="protein sequence ID" value="PPA18067.1"/>
    <property type="gene ID" value="WBGene00107621"/>
</dbReference>
<dbReference type="AlphaFoldDB" id="A0A2A6C5W2"/>
<dbReference type="InterPro" id="IPR051080">
    <property type="entry name" value="Nematode_rcpt-like_serp_alpha"/>
</dbReference>
<evidence type="ECO:0000313" key="6">
    <source>
        <dbReference type="EnsemblMetazoa" id="PPA18067.1"/>
    </source>
</evidence>
<comment type="similarity">
    <text evidence="5">Belongs to the nematode receptor-like protein sra family.</text>
</comment>
<sequence>MIEDGSSMTDTPCSVVAEYNEHAPLHVAQYIQISFSLISLVIVVYTATHFLFKTIFETIFKGCEKGRRSGTGESGCHQKVDMEIQEILLTLYVFIFLHSLLTIILQGALVYVRIFRSDPCQAQISKLLCYTLRIILRVCMSIFVCINLSITCQRIVTTFIDSRLVHKISGRSMIVMSLLYSLMITWVAYRNDSYTGRVPYCTGSSADSQDVNTYNMSVLFAFDVLTIMIDLALLKYNYYQINHEKSFSLSITFRRRQNVVSIQQFLPSLVFHTMCYVVQLGGFFVVWSIRDHYSSVEFASINAFIYCMPFYCAIGPAILLYLMRQGRLIRKEKLKTVVEKKTTHTKTYFESLHQQWETVTISIHH</sequence>
<keyword evidence="4" id="KW-0472">Membrane</keyword>
<evidence type="ECO:0000313" key="7">
    <source>
        <dbReference type="Proteomes" id="UP000005239"/>
    </source>
</evidence>
<accession>A0A2A6C5W2</accession>
<evidence type="ECO:0000256" key="2">
    <source>
        <dbReference type="ARBA" id="ARBA00022692"/>
    </source>
</evidence>
<dbReference type="Proteomes" id="UP000005239">
    <property type="component" value="Unassembled WGS sequence"/>
</dbReference>
<keyword evidence="7" id="KW-1185">Reference proteome</keyword>
<dbReference type="GO" id="GO:0050907">
    <property type="term" value="P:detection of chemical stimulus involved in sensory perception"/>
    <property type="evidence" value="ECO:0000318"/>
    <property type="project" value="GO_Central"/>
</dbReference>
<dbReference type="OrthoDB" id="5820030at2759"/>
<evidence type="ECO:0000256" key="3">
    <source>
        <dbReference type="ARBA" id="ARBA00022989"/>
    </source>
</evidence>
<dbReference type="PANTHER" id="PTHR31357:SF5">
    <property type="entry name" value="SERPENTINE RECEPTOR CLASS ALPHA-1-RELATED"/>
    <property type="match status" value="1"/>
</dbReference>
<keyword evidence="3" id="KW-1133">Transmembrane helix</keyword>
<name>A0A2A6C5W2_PRIPA</name>
<dbReference type="GO" id="GO:0004984">
    <property type="term" value="F:olfactory receptor activity"/>
    <property type="evidence" value="ECO:0000318"/>
    <property type="project" value="GO_Central"/>
</dbReference>
<reference evidence="7" key="1">
    <citation type="journal article" date="2008" name="Nat. Genet.">
        <title>The Pristionchus pacificus genome provides a unique perspective on nematode lifestyle and parasitism.</title>
        <authorList>
            <person name="Dieterich C."/>
            <person name="Clifton S.W."/>
            <person name="Schuster L.N."/>
            <person name="Chinwalla A."/>
            <person name="Delehaunty K."/>
            <person name="Dinkelacker I."/>
            <person name="Fulton L."/>
            <person name="Fulton R."/>
            <person name="Godfrey J."/>
            <person name="Minx P."/>
            <person name="Mitreva M."/>
            <person name="Roeseler W."/>
            <person name="Tian H."/>
            <person name="Witte H."/>
            <person name="Yang S.P."/>
            <person name="Wilson R.K."/>
            <person name="Sommer R.J."/>
        </authorList>
    </citation>
    <scope>NUCLEOTIDE SEQUENCE [LARGE SCALE GENOMIC DNA]</scope>
    <source>
        <strain evidence="7">PS312</strain>
    </source>
</reference>
<dbReference type="InterPro" id="IPR019408">
    <property type="entry name" value="7TM_GPCR_serpentine_rcpt_Srab"/>
</dbReference>
<keyword evidence="2" id="KW-0812">Transmembrane</keyword>
<dbReference type="GO" id="GO:0016020">
    <property type="term" value="C:membrane"/>
    <property type="evidence" value="ECO:0007669"/>
    <property type="project" value="UniProtKB-SubCell"/>
</dbReference>
<dbReference type="Pfam" id="PF10292">
    <property type="entry name" value="7TM_GPCR_Srab"/>
    <property type="match status" value="1"/>
</dbReference>
<accession>A0A8R1UBH9</accession>
<reference evidence="6" key="2">
    <citation type="submission" date="2022-06" db="UniProtKB">
        <authorList>
            <consortium name="EnsemblMetazoa"/>
        </authorList>
    </citation>
    <scope>IDENTIFICATION</scope>
    <source>
        <strain evidence="6">PS312</strain>
    </source>
</reference>
<proteinExistence type="inferred from homology"/>
<organism evidence="6 7">
    <name type="scientific">Pristionchus pacificus</name>
    <name type="common">Parasitic nematode worm</name>
    <dbReference type="NCBI Taxonomy" id="54126"/>
    <lineage>
        <taxon>Eukaryota</taxon>
        <taxon>Metazoa</taxon>
        <taxon>Ecdysozoa</taxon>
        <taxon>Nematoda</taxon>
        <taxon>Chromadorea</taxon>
        <taxon>Rhabditida</taxon>
        <taxon>Rhabditina</taxon>
        <taxon>Diplogasteromorpha</taxon>
        <taxon>Diplogasteroidea</taxon>
        <taxon>Neodiplogasteridae</taxon>
        <taxon>Pristionchus</taxon>
    </lineage>
</organism>
<evidence type="ECO:0000256" key="5">
    <source>
        <dbReference type="ARBA" id="ARBA00037994"/>
    </source>
</evidence>
<evidence type="ECO:0000256" key="4">
    <source>
        <dbReference type="ARBA" id="ARBA00023136"/>
    </source>
</evidence>
<protein>
    <submittedName>
        <fullName evidence="6">G protein-coupled receptor</fullName>
    </submittedName>
</protein>
<gene>
    <name evidence="6" type="primary">WBGene00107621</name>
</gene>
<comment type="subcellular location">
    <subcellularLocation>
        <location evidence="1">Membrane</location>
        <topology evidence="1">Multi-pass membrane protein</topology>
    </subcellularLocation>
</comment>
<dbReference type="PANTHER" id="PTHR31357">
    <property type="entry name" value="SERPENTINE RECEPTOR CLASS ALPHA-10"/>
    <property type="match status" value="1"/>
</dbReference>